<proteinExistence type="predicted"/>
<dbReference type="AlphaFoldDB" id="A0A1I7U090"/>
<protein>
    <submittedName>
        <fullName evidence="2">Galectin</fullName>
    </submittedName>
</protein>
<accession>A0A1I7U090</accession>
<organism evidence="1 2">
    <name type="scientific">Caenorhabditis tropicalis</name>
    <dbReference type="NCBI Taxonomy" id="1561998"/>
    <lineage>
        <taxon>Eukaryota</taxon>
        <taxon>Metazoa</taxon>
        <taxon>Ecdysozoa</taxon>
        <taxon>Nematoda</taxon>
        <taxon>Chromadorea</taxon>
        <taxon>Rhabditida</taxon>
        <taxon>Rhabditina</taxon>
        <taxon>Rhabditomorpha</taxon>
        <taxon>Rhabditoidea</taxon>
        <taxon>Rhabditidae</taxon>
        <taxon>Peloderinae</taxon>
        <taxon>Caenorhabditis</taxon>
    </lineage>
</organism>
<reference evidence="2" key="1">
    <citation type="submission" date="2016-11" db="UniProtKB">
        <authorList>
            <consortium name="WormBaseParasite"/>
        </authorList>
    </citation>
    <scope>IDENTIFICATION</scope>
</reference>
<keyword evidence="1" id="KW-1185">Reference proteome</keyword>
<sequence length="165" mass="19021">MFCHVRFTRPMLEGDSLEIKVQFHESPICDGQCLLSITPPEFLHKKAKSIVQKNPFVIDPTRAWVSNLKDDDTKRFLQFGIKYIDGNTITYEEIQIDFIGAIQIRLPGDVHFFNFYHVPADSDPICIDVFFCEYVKSISLCDPIESQNSDDIPLIYQKRSAVMIV</sequence>
<dbReference type="WBParaSite" id="Csp11.Scaffold629.g13560.t1">
    <property type="protein sequence ID" value="Csp11.Scaffold629.g13560.t1"/>
    <property type="gene ID" value="Csp11.Scaffold629.g13560"/>
</dbReference>
<name>A0A1I7U090_9PELO</name>
<evidence type="ECO:0000313" key="2">
    <source>
        <dbReference type="WBParaSite" id="Csp11.Scaffold629.g13560.t1"/>
    </source>
</evidence>
<dbReference type="Proteomes" id="UP000095282">
    <property type="component" value="Unplaced"/>
</dbReference>
<dbReference type="eggNOG" id="ENOG502TIAI">
    <property type="taxonomic scope" value="Eukaryota"/>
</dbReference>
<evidence type="ECO:0000313" key="1">
    <source>
        <dbReference type="Proteomes" id="UP000095282"/>
    </source>
</evidence>